<sequence length="71" mass="7797">MANSSVLSCEELRTITGYQRAADIERCLVEQGVTVFRGRLGPWTTLDLINKAGGLTPQAQNDNVYDPDTIL</sequence>
<evidence type="ECO:0000259" key="1">
    <source>
        <dbReference type="Pfam" id="PF13986"/>
    </source>
</evidence>
<proteinExistence type="predicted"/>
<reference evidence="2 3" key="1">
    <citation type="submission" date="2016-10" db="EMBL/GenBank/DDBJ databases">
        <authorList>
            <person name="de Groot N.N."/>
        </authorList>
    </citation>
    <scope>NUCLEOTIDE SEQUENCE [LARGE SCALE GENOMIC DNA]</scope>
    <source>
        <strain evidence="2 3">BH539</strain>
    </source>
</reference>
<protein>
    <recommendedName>
        <fullName evidence="1">DUF4224 domain-containing protein</fullName>
    </recommendedName>
</protein>
<dbReference type="InterPro" id="IPR025319">
    <property type="entry name" value="DUF4224"/>
</dbReference>
<name>A0A1G7N4G3_9GAMM</name>
<gene>
    <name evidence="2" type="ORF">SAMN05216571_101224</name>
</gene>
<organism evidence="2 3">
    <name type="scientific">Onishia taeanensis</name>
    <dbReference type="NCBI Taxonomy" id="284577"/>
    <lineage>
        <taxon>Bacteria</taxon>
        <taxon>Pseudomonadati</taxon>
        <taxon>Pseudomonadota</taxon>
        <taxon>Gammaproteobacteria</taxon>
        <taxon>Oceanospirillales</taxon>
        <taxon>Halomonadaceae</taxon>
        <taxon>Onishia</taxon>
    </lineage>
</organism>
<dbReference type="Pfam" id="PF13986">
    <property type="entry name" value="DUF4224"/>
    <property type="match status" value="1"/>
</dbReference>
<evidence type="ECO:0000313" key="2">
    <source>
        <dbReference type="EMBL" id="SDF68938.1"/>
    </source>
</evidence>
<dbReference type="EMBL" id="FNCI01000001">
    <property type="protein sequence ID" value="SDF68938.1"/>
    <property type="molecule type" value="Genomic_DNA"/>
</dbReference>
<feature type="domain" description="DUF4224" evidence="1">
    <location>
        <begin position="7"/>
        <end position="32"/>
    </location>
</feature>
<dbReference type="OrthoDB" id="6942183at2"/>
<accession>A0A1G7N4G3</accession>
<dbReference type="AlphaFoldDB" id="A0A1G7N4G3"/>
<dbReference type="RefSeq" id="WP_092522232.1">
    <property type="nucleotide sequence ID" value="NZ_FNCI01000001.1"/>
</dbReference>
<keyword evidence="3" id="KW-1185">Reference proteome</keyword>
<dbReference type="STRING" id="284577.SAMN05216571_101224"/>
<dbReference type="Proteomes" id="UP000198641">
    <property type="component" value="Unassembled WGS sequence"/>
</dbReference>
<evidence type="ECO:0000313" key="3">
    <source>
        <dbReference type="Proteomes" id="UP000198641"/>
    </source>
</evidence>